<dbReference type="Gene3D" id="3.30.750.70">
    <property type="entry name" value="4-hydroxybutyrate coenzyme like domains"/>
    <property type="match status" value="1"/>
</dbReference>
<dbReference type="AlphaFoldDB" id="N1MSB2"/>
<dbReference type="InterPro" id="IPR003702">
    <property type="entry name" value="ActCoA_hydro_N"/>
</dbReference>
<dbReference type="Pfam" id="PF02550">
    <property type="entry name" value="AcetylCoA_hydro"/>
    <property type="match status" value="1"/>
</dbReference>
<organism evidence="5 6">
    <name type="scientific">Sphingobium indicum BiD32</name>
    <dbReference type="NCBI Taxonomy" id="1301087"/>
    <lineage>
        <taxon>Bacteria</taxon>
        <taxon>Pseudomonadati</taxon>
        <taxon>Pseudomonadota</taxon>
        <taxon>Alphaproteobacteria</taxon>
        <taxon>Sphingomonadales</taxon>
        <taxon>Sphingomonadaceae</taxon>
        <taxon>Sphingobium</taxon>
    </lineage>
</organism>
<dbReference type="Proteomes" id="UP000013201">
    <property type="component" value="Unassembled WGS sequence"/>
</dbReference>
<gene>
    <name evidence="5" type="ORF">EBBID32_39780</name>
</gene>
<dbReference type="PANTHER" id="PTHR21432:SF20">
    <property type="entry name" value="ACETYL-COA HYDROLASE"/>
    <property type="match status" value="1"/>
</dbReference>
<dbReference type="Gene3D" id="3.40.1080.20">
    <property type="entry name" value="Acetyl-CoA hydrolase/transferase C-terminal domain"/>
    <property type="match status" value="1"/>
</dbReference>
<dbReference type="Gene3D" id="3.40.1080.10">
    <property type="entry name" value="Glutaconate Coenzyme A-transferase"/>
    <property type="match status" value="1"/>
</dbReference>
<dbReference type="InterPro" id="IPR046433">
    <property type="entry name" value="ActCoA_hydro"/>
</dbReference>
<dbReference type="InterPro" id="IPR026888">
    <property type="entry name" value="AcetylCoA_hyd_C"/>
</dbReference>
<dbReference type="EMBL" id="CAVK010000209">
    <property type="protein sequence ID" value="CCW19609.1"/>
    <property type="molecule type" value="Genomic_DNA"/>
</dbReference>
<evidence type="ECO:0000256" key="2">
    <source>
        <dbReference type="ARBA" id="ARBA00022679"/>
    </source>
</evidence>
<comment type="similarity">
    <text evidence="1">Belongs to the acetyl-CoA hydrolase/transferase family.</text>
</comment>
<sequence>MGRETNRAGGSHWRNHYQSRMVSPEEVAAKVSSGDRIYVATSHESAPLMASLLGRADELSDVEIRSLGGLWTDYGFQNGTWAHVFRANMSFGTPASRSAIAEGITNFTVVGFGDAFRHLNQGRAGSEPFDHCWFTVTPPNEAGYCCVGAELWDLRIAMKHSKINVAAVNDHLPRTFGDTWIHVSQIDYFIEDHEPFLPRARHKTTDATIAIAKHVSGLVRDRDTLQIGTGSTSGSLAQLGAFDNKQDLGYFAEMSVAGLIDLVENGVITSKYATARPNKFVTTGLTGGLEEYNYVNNNPFFEFYDYDYMLNPAVICQNENMVSINNGLSIDLRGQINLVSMGPTLWSGTGGQLSYHTGAYLSRGGRAITVLPSTAAKGTISRIVPEFPAGQVVTIPWDLADTVVTEFGVAELLGKTMRQRAEALIEIAHPDHRPELRQAAAKLL</sequence>
<dbReference type="InterPro" id="IPR037171">
    <property type="entry name" value="NagB/RpiA_transferase-like"/>
</dbReference>
<keyword evidence="2 5" id="KW-0808">Transferase</keyword>
<dbReference type="InterPro" id="IPR038460">
    <property type="entry name" value="AcetylCoA_hyd_C_sf"/>
</dbReference>
<dbReference type="GO" id="GO:0008775">
    <property type="term" value="F:acetate CoA-transferase activity"/>
    <property type="evidence" value="ECO:0007669"/>
    <property type="project" value="InterPro"/>
</dbReference>
<name>N1MSB2_9SPHN</name>
<dbReference type="SUPFAM" id="SSF100950">
    <property type="entry name" value="NagB/RpiA/CoA transferase-like"/>
    <property type="match status" value="2"/>
</dbReference>
<evidence type="ECO:0000313" key="5">
    <source>
        <dbReference type="EMBL" id="CCW19609.1"/>
    </source>
</evidence>
<dbReference type="GO" id="GO:0006083">
    <property type="term" value="P:acetate metabolic process"/>
    <property type="evidence" value="ECO:0007669"/>
    <property type="project" value="InterPro"/>
</dbReference>
<dbReference type="Pfam" id="PF13336">
    <property type="entry name" value="AcetylCoA_hyd_C"/>
    <property type="match status" value="1"/>
</dbReference>
<comment type="caution">
    <text evidence="5">The sequence shown here is derived from an EMBL/GenBank/DDBJ whole genome shotgun (WGS) entry which is preliminary data.</text>
</comment>
<protein>
    <submittedName>
        <fullName evidence="5">4-hydroxybutyrate coenzyme A transferase</fullName>
    </submittedName>
</protein>
<keyword evidence="6" id="KW-1185">Reference proteome</keyword>
<evidence type="ECO:0000256" key="1">
    <source>
        <dbReference type="ARBA" id="ARBA00009632"/>
    </source>
</evidence>
<reference evidence="6" key="2">
    <citation type="submission" date="2013-04" db="EMBL/GenBank/DDBJ databases">
        <title>Bisphenol A degrading Sphingobium sp. strain BiD32.</title>
        <authorList>
            <person name="Nielsen J.L."/>
            <person name="Zhou N.A."/>
            <person name="Kjeldal H."/>
        </authorList>
    </citation>
    <scope>NUCLEOTIDE SEQUENCE [LARGE SCALE GENOMIC DNA]</scope>
    <source>
        <strain evidence="6">BiD32</strain>
    </source>
</reference>
<evidence type="ECO:0000313" key="6">
    <source>
        <dbReference type="Proteomes" id="UP000013201"/>
    </source>
</evidence>
<dbReference type="OrthoDB" id="9801795at2"/>
<dbReference type="RefSeq" id="WP_006964466.1">
    <property type="nucleotide sequence ID" value="NZ_CAVK010000209.1"/>
</dbReference>
<dbReference type="PANTHER" id="PTHR21432">
    <property type="entry name" value="ACETYL-COA HYDROLASE-RELATED"/>
    <property type="match status" value="1"/>
</dbReference>
<feature type="domain" description="Acetyl-CoA hydrolase/transferase N-terminal" evidence="3">
    <location>
        <begin position="15"/>
        <end position="194"/>
    </location>
</feature>
<evidence type="ECO:0000259" key="4">
    <source>
        <dbReference type="Pfam" id="PF13336"/>
    </source>
</evidence>
<proteinExistence type="inferred from homology"/>
<evidence type="ECO:0000259" key="3">
    <source>
        <dbReference type="Pfam" id="PF02550"/>
    </source>
</evidence>
<accession>N1MSB2</accession>
<feature type="domain" description="Acetyl-CoA hydrolase/transferase C-terminal" evidence="4">
    <location>
        <begin position="292"/>
        <end position="440"/>
    </location>
</feature>
<reference evidence="5 6" key="1">
    <citation type="submission" date="2013-03" db="EMBL/GenBank/DDBJ databases">
        <authorList>
            <person name="Le V."/>
        </authorList>
    </citation>
    <scope>NUCLEOTIDE SEQUENCE [LARGE SCALE GENOMIC DNA]</scope>
    <source>
        <strain evidence="5 6">BiD32</strain>
    </source>
</reference>